<protein>
    <submittedName>
        <fullName evidence="6">GMC family oxidoreductase N-terminal domain-containing protein</fullName>
    </submittedName>
</protein>
<gene>
    <name evidence="6" type="ORF">MF672_018690</name>
</gene>
<dbReference type="InterPro" id="IPR000172">
    <property type="entry name" value="GMC_OxRdtase_N"/>
</dbReference>
<keyword evidence="3" id="KW-0285">Flavoprotein</keyword>
<name>A0ABT0FUZ6_9ACTN</name>
<organism evidence="6 7">
    <name type="scientific">Actinomadura luzonensis</name>
    <dbReference type="NCBI Taxonomy" id="2805427"/>
    <lineage>
        <taxon>Bacteria</taxon>
        <taxon>Bacillati</taxon>
        <taxon>Actinomycetota</taxon>
        <taxon>Actinomycetes</taxon>
        <taxon>Streptosporangiales</taxon>
        <taxon>Thermomonosporaceae</taxon>
        <taxon>Actinomadura</taxon>
    </lineage>
</organism>
<comment type="similarity">
    <text evidence="2">Belongs to the GMC oxidoreductase family.</text>
</comment>
<dbReference type="Gene3D" id="3.30.410.40">
    <property type="match status" value="1"/>
</dbReference>
<keyword evidence="7" id="KW-1185">Reference proteome</keyword>
<evidence type="ECO:0000256" key="1">
    <source>
        <dbReference type="ARBA" id="ARBA00001974"/>
    </source>
</evidence>
<feature type="domain" description="Glucose-methanol-choline oxidoreductase N-terminal" evidence="5">
    <location>
        <begin position="4"/>
        <end position="218"/>
    </location>
</feature>
<dbReference type="PANTHER" id="PTHR11552:SF147">
    <property type="entry name" value="CHOLINE DEHYDROGENASE, MITOCHONDRIAL"/>
    <property type="match status" value="1"/>
</dbReference>
<dbReference type="RefSeq" id="WP_247815306.1">
    <property type="nucleotide sequence ID" value="NZ_JAKRKC020000001.1"/>
</dbReference>
<keyword evidence="4" id="KW-0274">FAD</keyword>
<evidence type="ECO:0000256" key="4">
    <source>
        <dbReference type="ARBA" id="ARBA00022827"/>
    </source>
</evidence>
<comment type="cofactor">
    <cofactor evidence="1">
        <name>FAD</name>
        <dbReference type="ChEBI" id="CHEBI:57692"/>
    </cofactor>
</comment>
<reference evidence="6 7" key="1">
    <citation type="submission" date="2022-04" db="EMBL/GenBank/DDBJ databases">
        <title>Genome draft of Actinomadura sp. ATCC 31491.</title>
        <authorList>
            <person name="Shi X."/>
            <person name="Du Y."/>
        </authorList>
    </citation>
    <scope>NUCLEOTIDE SEQUENCE [LARGE SCALE GENOMIC DNA]</scope>
    <source>
        <strain evidence="6 7">ATCC 31491</strain>
    </source>
</reference>
<dbReference type="EMBL" id="JAKRKC020000001">
    <property type="protein sequence ID" value="MCK2215805.1"/>
    <property type="molecule type" value="Genomic_DNA"/>
</dbReference>
<accession>A0ABT0FUZ6</accession>
<dbReference type="Gene3D" id="3.50.50.60">
    <property type="entry name" value="FAD/NAD(P)-binding domain"/>
    <property type="match status" value="1"/>
</dbReference>
<dbReference type="InterPro" id="IPR036188">
    <property type="entry name" value="FAD/NAD-bd_sf"/>
</dbReference>
<dbReference type="InterPro" id="IPR012132">
    <property type="entry name" value="GMC_OxRdtase"/>
</dbReference>
<dbReference type="PANTHER" id="PTHR11552">
    <property type="entry name" value="GLUCOSE-METHANOL-CHOLINE GMC OXIDOREDUCTASE"/>
    <property type="match status" value="1"/>
</dbReference>
<evidence type="ECO:0000256" key="2">
    <source>
        <dbReference type="ARBA" id="ARBA00010790"/>
    </source>
</evidence>
<evidence type="ECO:0000259" key="5">
    <source>
        <dbReference type="Pfam" id="PF00732"/>
    </source>
</evidence>
<evidence type="ECO:0000313" key="6">
    <source>
        <dbReference type="EMBL" id="MCK2215805.1"/>
    </source>
</evidence>
<evidence type="ECO:0000256" key="3">
    <source>
        <dbReference type="ARBA" id="ARBA00022630"/>
    </source>
</evidence>
<proteinExistence type="inferred from homology"/>
<evidence type="ECO:0000313" key="7">
    <source>
        <dbReference type="Proteomes" id="UP001317259"/>
    </source>
</evidence>
<dbReference type="Pfam" id="PF00732">
    <property type="entry name" value="GMC_oxred_N"/>
    <property type="match status" value="1"/>
</dbReference>
<dbReference type="SUPFAM" id="SSF51905">
    <property type="entry name" value="FAD/NAD(P)-binding domain"/>
    <property type="match status" value="1"/>
</dbReference>
<dbReference type="Proteomes" id="UP001317259">
    <property type="component" value="Unassembled WGS sequence"/>
</dbReference>
<comment type="caution">
    <text evidence="6">The sequence shown here is derived from an EMBL/GenBank/DDBJ whole genome shotgun (WGS) entry which is preliminary data.</text>
</comment>
<sequence>MEIDHLIVGAGTAGCVLAERLSADPARRVVVLEAGPDAGDGTGVADGLDWGLRATVTGGRAEPLARGRVVGGSAQVNGMGAVRATAGDFRAWAALGLPAWDWERVLESYRRVEHDLEYGGLPYHGDAGPVPITRWPEEQWTPPVRGLVEAALDAGHPYCADLNAPGARGIGPYPHHRRGRRRMSTALTHLAPARGRPNLTVRAGCPVERVLVRRGRATACWPGERPSPPAR</sequence>